<sequence>MPHALPRMLRRPILSLAARTEIISTLVHCPASTAGLPTLPRRHSTNPIFTSLWGDVLQRNHKLCTQIVSESTCTCLTHRSI</sequence>
<protein>
    <submittedName>
        <fullName evidence="1">Uncharacterized protein</fullName>
    </submittedName>
</protein>
<dbReference type="Proteomes" id="UP000077069">
    <property type="component" value="Unassembled WGS sequence"/>
</dbReference>
<evidence type="ECO:0000313" key="1">
    <source>
        <dbReference type="EMBL" id="OAG10083.1"/>
    </source>
</evidence>
<keyword evidence="2" id="KW-1185">Reference proteome</keyword>
<gene>
    <name evidence="1" type="ORF">CC84DRAFT_1161092</name>
</gene>
<proteinExistence type="predicted"/>
<name>A0A177CRD4_9PLEO</name>
<dbReference type="EMBL" id="KV441549">
    <property type="protein sequence ID" value="OAG10083.1"/>
    <property type="molecule type" value="Genomic_DNA"/>
</dbReference>
<reference evidence="1 2" key="1">
    <citation type="submission" date="2016-05" db="EMBL/GenBank/DDBJ databases">
        <title>Comparative analysis of secretome profiles of manganese(II)-oxidizing ascomycete fungi.</title>
        <authorList>
            <consortium name="DOE Joint Genome Institute"/>
            <person name="Zeiner C.A."/>
            <person name="Purvine S.O."/>
            <person name="Zink E.M."/>
            <person name="Wu S."/>
            <person name="Pasa-Tolic L."/>
            <person name="Chaput D.L."/>
            <person name="Haridas S."/>
            <person name="Grigoriev I.V."/>
            <person name="Santelli C.M."/>
            <person name="Hansel C.M."/>
        </authorList>
    </citation>
    <scope>NUCLEOTIDE SEQUENCE [LARGE SCALE GENOMIC DNA]</scope>
    <source>
        <strain evidence="1 2">AP3s5-JAC2a</strain>
    </source>
</reference>
<dbReference type="InParanoid" id="A0A177CRD4"/>
<dbReference type="AlphaFoldDB" id="A0A177CRD4"/>
<accession>A0A177CRD4</accession>
<dbReference type="GeneID" id="28761135"/>
<evidence type="ECO:0000313" key="2">
    <source>
        <dbReference type="Proteomes" id="UP000077069"/>
    </source>
</evidence>
<dbReference type="RefSeq" id="XP_018040448.1">
    <property type="nucleotide sequence ID" value="XM_018177649.1"/>
</dbReference>
<organism evidence="1 2">
    <name type="scientific">Paraphaeosphaeria sporulosa</name>
    <dbReference type="NCBI Taxonomy" id="1460663"/>
    <lineage>
        <taxon>Eukaryota</taxon>
        <taxon>Fungi</taxon>
        <taxon>Dikarya</taxon>
        <taxon>Ascomycota</taxon>
        <taxon>Pezizomycotina</taxon>
        <taxon>Dothideomycetes</taxon>
        <taxon>Pleosporomycetidae</taxon>
        <taxon>Pleosporales</taxon>
        <taxon>Massarineae</taxon>
        <taxon>Didymosphaeriaceae</taxon>
        <taxon>Paraphaeosphaeria</taxon>
    </lineage>
</organism>